<dbReference type="EMBL" id="BMDJ01000002">
    <property type="protein sequence ID" value="GGI23605.1"/>
    <property type="molecule type" value="Genomic_DNA"/>
</dbReference>
<feature type="domain" description="GH16" evidence="3">
    <location>
        <begin position="22"/>
        <end position="282"/>
    </location>
</feature>
<feature type="signal peptide" evidence="2">
    <location>
        <begin position="1"/>
        <end position="22"/>
    </location>
</feature>
<evidence type="ECO:0000313" key="4">
    <source>
        <dbReference type="EMBL" id="GGI23605.1"/>
    </source>
</evidence>
<keyword evidence="5" id="KW-1185">Reference proteome</keyword>
<dbReference type="PANTHER" id="PTHR10963:SF55">
    <property type="entry name" value="GLYCOSIDE HYDROLASE FAMILY 16 PROTEIN"/>
    <property type="match status" value="1"/>
</dbReference>
<dbReference type="InterPro" id="IPR000757">
    <property type="entry name" value="Beta-glucanase-like"/>
</dbReference>
<accession>A0ABQ2BGN8</accession>
<dbReference type="PROSITE" id="PS51762">
    <property type="entry name" value="GH16_2"/>
    <property type="match status" value="1"/>
</dbReference>
<dbReference type="RefSeq" id="WP_188412018.1">
    <property type="nucleotide sequence ID" value="NZ_BMDJ01000002.1"/>
</dbReference>
<name>A0ABQ2BGN8_9SPHI</name>
<dbReference type="InterPro" id="IPR050546">
    <property type="entry name" value="Glycosyl_Hydrlase_16"/>
</dbReference>
<proteinExistence type="inferred from homology"/>
<evidence type="ECO:0000259" key="3">
    <source>
        <dbReference type="PROSITE" id="PS51762"/>
    </source>
</evidence>
<keyword evidence="2" id="KW-0732">Signal</keyword>
<gene>
    <name evidence="4" type="ORF">GCM10008119_08480</name>
</gene>
<dbReference type="Pfam" id="PF00722">
    <property type="entry name" value="Glyco_hydro_16"/>
    <property type="match status" value="1"/>
</dbReference>
<dbReference type="CDD" id="cd08023">
    <property type="entry name" value="GH16_laminarinase_like"/>
    <property type="match status" value="1"/>
</dbReference>
<sequence length="282" mass="32952">MKSNIFLLFIFFTLLIANSLNARQFEKKYSKEGYKLVWSDEFKKDGFPDASNWTYEKGFVRNEELQWYQPENAFCKNGFLIIEARKEQKPNPLFEEGSNNWRKKPNNIEYTSACLITKDLRSFQYGRFEMRGRIDISDGLWPAFWTLGEKGNWPANGEIDIMEYYRGKLLANIASLGTSKKPKWFSNTKSTEELGGKKWAAKFHIWRMDWDSEAISLYVDGLLLNKTTLKQLKNDDGTGINPFMQKHYILLDLAMGGLNGGDLKDTKFPNRMEVDYVRVYQK</sequence>
<comment type="similarity">
    <text evidence="1">Belongs to the glycosyl hydrolase 16 family.</text>
</comment>
<organism evidence="4 5">
    <name type="scientific">Pedobacter mendelii</name>
    <dbReference type="NCBI Taxonomy" id="1908240"/>
    <lineage>
        <taxon>Bacteria</taxon>
        <taxon>Pseudomonadati</taxon>
        <taxon>Bacteroidota</taxon>
        <taxon>Sphingobacteriia</taxon>
        <taxon>Sphingobacteriales</taxon>
        <taxon>Sphingobacteriaceae</taxon>
        <taxon>Pedobacter</taxon>
    </lineage>
</organism>
<dbReference type="PANTHER" id="PTHR10963">
    <property type="entry name" value="GLYCOSYL HYDROLASE-RELATED"/>
    <property type="match status" value="1"/>
</dbReference>
<dbReference type="InterPro" id="IPR013320">
    <property type="entry name" value="ConA-like_dom_sf"/>
</dbReference>
<comment type="caution">
    <text evidence="4">The sequence shown here is derived from an EMBL/GenBank/DDBJ whole genome shotgun (WGS) entry which is preliminary data.</text>
</comment>
<dbReference type="Gene3D" id="2.60.120.200">
    <property type="match status" value="1"/>
</dbReference>
<reference evidence="5" key="1">
    <citation type="journal article" date="2019" name="Int. J. Syst. Evol. Microbiol.">
        <title>The Global Catalogue of Microorganisms (GCM) 10K type strain sequencing project: providing services to taxonomists for standard genome sequencing and annotation.</title>
        <authorList>
            <consortium name="The Broad Institute Genomics Platform"/>
            <consortium name="The Broad Institute Genome Sequencing Center for Infectious Disease"/>
            <person name="Wu L."/>
            <person name="Ma J."/>
        </authorList>
    </citation>
    <scope>NUCLEOTIDE SEQUENCE [LARGE SCALE GENOMIC DNA]</scope>
    <source>
        <strain evidence="5">CCM 8939</strain>
    </source>
</reference>
<dbReference type="SUPFAM" id="SSF49899">
    <property type="entry name" value="Concanavalin A-like lectins/glucanases"/>
    <property type="match status" value="1"/>
</dbReference>
<evidence type="ECO:0000313" key="5">
    <source>
        <dbReference type="Proteomes" id="UP000645390"/>
    </source>
</evidence>
<protein>
    <recommendedName>
        <fullName evidence="3">GH16 domain-containing protein</fullName>
    </recommendedName>
</protein>
<dbReference type="Proteomes" id="UP000645390">
    <property type="component" value="Unassembled WGS sequence"/>
</dbReference>
<feature type="chain" id="PRO_5046102066" description="GH16 domain-containing protein" evidence="2">
    <location>
        <begin position="23"/>
        <end position="282"/>
    </location>
</feature>
<evidence type="ECO:0000256" key="1">
    <source>
        <dbReference type="ARBA" id="ARBA00006865"/>
    </source>
</evidence>
<evidence type="ECO:0000256" key="2">
    <source>
        <dbReference type="SAM" id="SignalP"/>
    </source>
</evidence>